<evidence type="ECO:0000313" key="2">
    <source>
        <dbReference type="Proteomes" id="UP001307889"/>
    </source>
</evidence>
<proteinExistence type="predicted"/>
<accession>A0ABN7A7E1</accession>
<sequence>MSCPVGRPPADVAAHVCPGPPIVESERKRIAIALICEKAAERYELSPPTRTGRLLTARRNQRAIRAMLSYTLTRSNRSCVFGRILTLTRDRKIPLPS</sequence>
<evidence type="ECO:0000313" key="1">
    <source>
        <dbReference type="EMBL" id="BES87888.1"/>
    </source>
</evidence>
<keyword evidence="2" id="KW-1185">Reference proteome</keyword>
<dbReference type="Proteomes" id="UP001307889">
    <property type="component" value="Chromosome 1"/>
</dbReference>
<name>A0ABN7A7E1_9HEMI</name>
<dbReference type="EMBL" id="AP028909">
    <property type="protein sequence ID" value="BES87888.1"/>
    <property type="molecule type" value="Genomic_DNA"/>
</dbReference>
<organism evidence="1 2">
    <name type="scientific">Nesidiocoris tenuis</name>
    <dbReference type="NCBI Taxonomy" id="355587"/>
    <lineage>
        <taxon>Eukaryota</taxon>
        <taxon>Metazoa</taxon>
        <taxon>Ecdysozoa</taxon>
        <taxon>Arthropoda</taxon>
        <taxon>Hexapoda</taxon>
        <taxon>Insecta</taxon>
        <taxon>Pterygota</taxon>
        <taxon>Neoptera</taxon>
        <taxon>Paraneoptera</taxon>
        <taxon>Hemiptera</taxon>
        <taxon>Heteroptera</taxon>
        <taxon>Panheteroptera</taxon>
        <taxon>Cimicomorpha</taxon>
        <taxon>Miridae</taxon>
        <taxon>Dicyphina</taxon>
        <taxon>Nesidiocoris</taxon>
    </lineage>
</organism>
<gene>
    <name evidence="1" type="ORF">NTJ_00694</name>
</gene>
<reference evidence="1 2" key="1">
    <citation type="submission" date="2023-09" db="EMBL/GenBank/DDBJ databases">
        <title>Nesidiocoris tenuis whole genome shotgun sequence.</title>
        <authorList>
            <person name="Shibata T."/>
            <person name="Shimoda M."/>
            <person name="Kobayashi T."/>
            <person name="Uehara T."/>
        </authorList>
    </citation>
    <scope>NUCLEOTIDE SEQUENCE [LARGE SCALE GENOMIC DNA]</scope>
    <source>
        <strain evidence="1 2">Japan</strain>
    </source>
</reference>
<protein>
    <submittedName>
        <fullName evidence="1">Uncharacterized protein</fullName>
    </submittedName>
</protein>